<gene>
    <name evidence="1" type="ORF">P799_01325</name>
</gene>
<comment type="caution">
    <text evidence="1">The sequence shown here is derived from an EMBL/GenBank/DDBJ whole genome shotgun (WGS) entry which is preliminary data.</text>
</comment>
<name>W7S615_LYSSH</name>
<dbReference type="HOGENOM" id="CLU_3409614_0_0_9"/>
<dbReference type="AlphaFoldDB" id="W7S615"/>
<dbReference type="Proteomes" id="UP000023555">
    <property type="component" value="Unassembled WGS sequence"/>
</dbReference>
<reference evidence="1 2" key="1">
    <citation type="journal article" date="2015" name="Stand. Genomic Sci.">
        <title>Genome sequence and description of the mosquitocidal and heavy metal tolerant strain Lysinibacillus sphaericus CBAM5.</title>
        <authorList>
            <person name="Pena-Montenegro T.D."/>
            <person name="Lozano L."/>
            <person name="Dussan J."/>
        </authorList>
    </citation>
    <scope>NUCLEOTIDE SEQUENCE [LARGE SCALE GENOMIC DNA]</scope>
    <source>
        <strain evidence="1">CBAM5</strain>
    </source>
</reference>
<accession>W7S615</accession>
<dbReference type="EMBL" id="AYKQ01000006">
    <property type="protein sequence ID" value="EWH35105.1"/>
    <property type="molecule type" value="Genomic_DNA"/>
</dbReference>
<evidence type="ECO:0000313" key="2">
    <source>
        <dbReference type="Proteomes" id="UP000023555"/>
    </source>
</evidence>
<sequence length="29" mass="3471">MQRIHIFCLEKENILGIYGGKHWLNELKS</sequence>
<proteinExistence type="predicted"/>
<organism evidence="1 2">
    <name type="scientific">Lysinibacillus sphaericus CBAM5</name>
    <dbReference type="NCBI Taxonomy" id="1400869"/>
    <lineage>
        <taxon>Bacteria</taxon>
        <taxon>Bacillati</taxon>
        <taxon>Bacillota</taxon>
        <taxon>Bacilli</taxon>
        <taxon>Bacillales</taxon>
        <taxon>Bacillaceae</taxon>
        <taxon>Lysinibacillus</taxon>
    </lineage>
</organism>
<protein>
    <submittedName>
        <fullName evidence="1">Uncharacterized protein</fullName>
    </submittedName>
</protein>
<evidence type="ECO:0000313" key="1">
    <source>
        <dbReference type="EMBL" id="EWH35105.1"/>
    </source>
</evidence>